<evidence type="ECO:0000313" key="2">
    <source>
        <dbReference type="EMBL" id="VDI22599.1"/>
    </source>
</evidence>
<dbReference type="SUPFAM" id="SSF49265">
    <property type="entry name" value="Fibronectin type III"/>
    <property type="match status" value="3"/>
</dbReference>
<keyword evidence="3" id="KW-1185">Reference proteome</keyword>
<accession>A0A8B6DR97</accession>
<dbReference type="InterPro" id="IPR013783">
    <property type="entry name" value="Ig-like_fold"/>
</dbReference>
<name>A0A8B6DR97_MYTGA</name>
<evidence type="ECO:0000259" key="1">
    <source>
        <dbReference type="PROSITE" id="PS50853"/>
    </source>
</evidence>
<reference evidence="2" key="1">
    <citation type="submission" date="2018-11" db="EMBL/GenBank/DDBJ databases">
        <authorList>
            <person name="Alioto T."/>
            <person name="Alioto T."/>
        </authorList>
    </citation>
    <scope>NUCLEOTIDE SEQUENCE</scope>
</reference>
<dbReference type="Proteomes" id="UP000596742">
    <property type="component" value="Unassembled WGS sequence"/>
</dbReference>
<dbReference type="InterPro" id="IPR050713">
    <property type="entry name" value="RTP_Phos/Ushers"/>
</dbReference>
<gene>
    <name evidence="2" type="ORF">MGAL_10B043253</name>
</gene>
<dbReference type="PANTHER" id="PTHR46957">
    <property type="entry name" value="CYTOKINE RECEPTOR"/>
    <property type="match status" value="1"/>
</dbReference>
<dbReference type="OrthoDB" id="6135148at2759"/>
<feature type="domain" description="Fibronectin type-III" evidence="1">
    <location>
        <begin position="347"/>
        <end position="440"/>
    </location>
</feature>
<dbReference type="CDD" id="cd00063">
    <property type="entry name" value="FN3"/>
    <property type="match status" value="1"/>
</dbReference>
<dbReference type="EMBL" id="UYJE01003807">
    <property type="protein sequence ID" value="VDI22599.1"/>
    <property type="molecule type" value="Genomic_DNA"/>
</dbReference>
<proteinExistence type="predicted"/>
<dbReference type="Pfam" id="PF00041">
    <property type="entry name" value="fn3"/>
    <property type="match status" value="2"/>
</dbReference>
<dbReference type="PANTHER" id="PTHR46957:SF3">
    <property type="entry name" value="CYTOKINE RECEPTOR"/>
    <property type="match status" value="1"/>
</dbReference>
<dbReference type="AlphaFoldDB" id="A0A8B6DR97"/>
<feature type="domain" description="Fibronectin type-III" evidence="1">
    <location>
        <begin position="103"/>
        <end position="199"/>
    </location>
</feature>
<dbReference type="GO" id="GO:0016020">
    <property type="term" value="C:membrane"/>
    <property type="evidence" value="ECO:0007669"/>
    <property type="project" value="UniProtKB-SubCell"/>
</dbReference>
<organism evidence="2 3">
    <name type="scientific">Mytilus galloprovincialis</name>
    <name type="common">Mediterranean mussel</name>
    <dbReference type="NCBI Taxonomy" id="29158"/>
    <lineage>
        <taxon>Eukaryota</taxon>
        <taxon>Metazoa</taxon>
        <taxon>Spiralia</taxon>
        <taxon>Lophotrochozoa</taxon>
        <taxon>Mollusca</taxon>
        <taxon>Bivalvia</taxon>
        <taxon>Autobranchia</taxon>
        <taxon>Pteriomorphia</taxon>
        <taxon>Mytilida</taxon>
        <taxon>Mytiloidea</taxon>
        <taxon>Mytilidae</taxon>
        <taxon>Mytilinae</taxon>
        <taxon>Mytilus</taxon>
    </lineage>
</organism>
<evidence type="ECO:0000313" key="3">
    <source>
        <dbReference type="Proteomes" id="UP000596742"/>
    </source>
</evidence>
<protein>
    <recommendedName>
        <fullName evidence="1">Fibronectin type-III domain-containing protein</fullName>
    </recommendedName>
</protein>
<dbReference type="PROSITE" id="PS50853">
    <property type="entry name" value="FN3"/>
    <property type="match status" value="2"/>
</dbReference>
<dbReference type="InterPro" id="IPR036116">
    <property type="entry name" value="FN3_sf"/>
</dbReference>
<dbReference type="Gene3D" id="2.60.40.10">
    <property type="entry name" value="Immunoglobulins"/>
    <property type="match status" value="3"/>
</dbReference>
<sequence length="545" mass="62076">MSYSIADLPSLLNHRTEGLFISVTITERKLTTIKLQVRVFSTKGENFTVLQWLYKTFENSTRTEQKHVRGGHYIDESIRVKGLEIGFCYNFQIDVQTQNEPRSPGSGTRIGNTTITSIPLLIEHPYDGHFDSFRIDYENNANKFSMTVSRAVGVNQTKTEITGLVPQSCYTIDVYAVSFSESSHNSRSFTNVCTQTPLDPTYYTVIYGESSFTIFWVNFSDKYHVNVSCNYLSQVFSLNKPALYVNETIPGDCCVLNVKNWNYTVSWQYFVHVNETLPEYPVVISNITTRTHLKLTWMEPMISNGWIHGYNVHLFDSKDTTIENYTVSCIQPEPKCSRNVSNLNQSLPLHWTLCTVLNMTNMSFTWSSPNVTNGVITGYNVSYCSNGISGCKYTYVEEMTSVILRNLYCWKEYIVCVSALTSAGAGPQKCGAKNTSVYEPRSKISKITASNTTITLEFEVPCDSREAPISYDIAYTSLNHSCTGDQKNVTTWLECFPLRPCKITGLFPYWYYFITVQESVQHIVGEWSNEHKVTTLQSCKFCFTY</sequence>
<comment type="caution">
    <text evidence="2">The sequence shown here is derived from an EMBL/GenBank/DDBJ whole genome shotgun (WGS) entry which is preliminary data.</text>
</comment>
<dbReference type="InterPro" id="IPR003961">
    <property type="entry name" value="FN3_dom"/>
</dbReference>
<dbReference type="SMART" id="SM00060">
    <property type="entry name" value="FN3"/>
    <property type="match status" value="3"/>
</dbReference>